<evidence type="ECO:0000313" key="2">
    <source>
        <dbReference type="EMBL" id="ORZ10714.1"/>
    </source>
</evidence>
<dbReference type="GO" id="GO:0051015">
    <property type="term" value="F:actin filament binding"/>
    <property type="evidence" value="ECO:0007669"/>
    <property type="project" value="TreeGrafter"/>
</dbReference>
<dbReference type="STRING" id="90262.A0A1X2I6V2"/>
<dbReference type="GO" id="GO:1903479">
    <property type="term" value="P:mitotic actomyosin contractile ring assembly actin filament organization"/>
    <property type="evidence" value="ECO:0007669"/>
    <property type="project" value="TreeGrafter"/>
</dbReference>
<dbReference type="GO" id="GO:0110085">
    <property type="term" value="C:mitotic actomyosin contractile ring"/>
    <property type="evidence" value="ECO:0007669"/>
    <property type="project" value="TreeGrafter"/>
</dbReference>
<dbReference type="Gene3D" id="1.10.506.10">
    <property type="entry name" value="GTPase Activation - p120gap, domain 1"/>
    <property type="match status" value="1"/>
</dbReference>
<proteinExistence type="predicted"/>
<dbReference type="SUPFAM" id="SSF48350">
    <property type="entry name" value="GTPase activation domain, GAP"/>
    <property type="match status" value="1"/>
</dbReference>
<dbReference type="EMBL" id="MCGE01000023">
    <property type="protein sequence ID" value="ORZ10714.1"/>
    <property type="molecule type" value="Genomic_DNA"/>
</dbReference>
<protein>
    <submittedName>
        <fullName evidence="2">Rho GTPase activation protein</fullName>
    </submittedName>
</protein>
<organism evidence="2 3">
    <name type="scientific">Absidia repens</name>
    <dbReference type="NCBI Taxonomy" id="90262"/>
    <lineage>
        <taxon>Eukaryota</taxon>
        <taxon>Fungi</taxon>
        <taxon>Fungi incertae sedis</taxon>
        <taxon>Mucoromycota</taxon>
        <taxon>Mucoromycotina</taxon>
        <taxon>Mucoromycetes</taxon>
        <taxon>Mucorales</taxon>
        <taxon>Cunninghamellaceae</taxon>
        <taxon>Absidia</taxon>
    </lineage>
</organism>
<evidence type="ECO:0000259" key="1">
    <source>
        <dbReference type="PROSITE" id="PS50018"/>
    </source>
</evidence>
<gene>
    <name evidence="2" type="ORF">BCR42DRAFT_105109</name>
</gene>
<dbReference type="SUPFAM" id="SSF143885">
    <property type="entry name" value="RGC domain-like"/>
    <property type="match status" value="1"/>
</dbReference>
<dbReference type="Pfam" id="PF00616">
    <property type="entry name" value="RasGAP"/>
    <property type="match status" value="1"/>
</dbReference>
<dbReference type="Pfam" id="PF03836">
    <property type="entry name" value="RasGAP_C"/>
    <property type="match status" value="1"/>
</dbReference>
<keyword evidence="3" id="KW-1185">Reference proteome</keyword>
<dbReference type="PANTHER" id="PTHR14149">
    <property type="entry name" value="RAS GTPASE-ACTIVATING PROTEIN WITH IQ MOTIF"/>
    <property type="match status" value="1"/>
</dbReference>
<name>A0A1X2I6V2_9FUNG</name>
<dbReference type="PANTHER" id="PTHR14149:SF14">
    <property type="entry name" value="CALPONIN-HOMOLOGY (CH) DOMAIN-CONTAINING PROTEIN"/>
    <property type="match status" value="1"/>
</dbReference>
<dbReference type="SMART" id="SM00323">
    <property type="entry name" value="RasGAP"/>
    <property type="match status" value="1"/>
</dbReference>
<dbReference type="OrthoDB" id="775356at2759"/>
<comment type="caution">
    <text evidence="2">The sequence shown here is derived from an EMBL/GenBank/DDBJ whole genome shotgun (WGS) entry which is preliminary data.</text>
</comment>
<dbReference type="PROSITE" id="PS50018">
    <property type="entry name" value="RAS_GTPASE_ACTIV_2"/>
    <property type="match status" value="1"/>
</dbReference>
<dbReference type="InterPro" id="IPR008936">
    <property type="entry name" value="Rho_GTPase_activation_prot"/>
</dbReference>
<dbReference type="PROSITE" id="PS50096">
    <property type="entry name" value="IQ"/>
    <property type="match status" value="1"/>
</dbReference>
<dbReference type="InterPro" id="IPR001936">
    <property type="entry name" value="RasGAP_dom"/>
</dbReference>
<evidence type="ECO:0000313" key="3">
    <source>
        <dbReference type="Proteomes" id="UP000193560"/>
    </source>
</evidence>
<dbReference type="Proteomes" id="UP000193560">
    <property type="component" value="Unassembled WGS sequence"/>
</dbReference>
<feature type="domain" description="Ras-GAP" evidence="1">
    <location>
        <begin position="403"/>
        <end position="631"/>
    </location>
</feature>
<dbReference type="InterPro" id="IPR000593">
    <property type="entry name" value="RasGAP_C"/>
</dbReference>
<dbReference type="GO" id="GO:0005096">
    <property type="term" value="F:GTPase activator activity"/>
    <property type="evidence" value="ECO:0007669"/>
    <property type="project" value="TreeGrafter"/>
</dbReference>
<reference evidence="2 3" key="1">
    <citation type="submission" date="2016-07" db="EMBL/GenBank/DDBJ databases">
        <title>Pervasive Adenine N6-methylation of Active Genes in Fungi.</title>
        <authorList>
            <consortium name="DOE Joint Genome Institute"/>
            <person name="Mondo S.J."/>
            <person name="Dannebaum R.O."/>
            <person name="Kuo R.C."/>
            <person name="Labutti K."/>
            <person name="Haridas S."/>
            <person name="Kuo A."/>
            <person name="Salamov A."/>
            <person name="Ahrendt S.R."/>
            <person name="Lipzen A."/>
            <person name="Sullivan W."/>
            <person name="Andreopoulos W.B."/>
            <person name="Clum A."/>
            <person name="Lindquist E."/>
            <person name="Daum C."/>
            <person name="Ramamoorthy G.K."/>
            <person name="Gryganskyi A."/>
            <person name="Culley D."/>
            <person name="Magnuson J.K."/>
            <person name="James T.Y."/>
            <person name="O'Malley M.A."/>
            <person name="Stajich J.E."/>
            <person name="Spatafora J.W."/>
            <person name="Visel A."/>
            <person name="Grigoriev I.V."/>
        </authorList>
    </citation>
    <scope>NUCLEOTIDE SEQUENCE [LARGE SCALE GENOMIC DNA]</scope>
    <source>
        <strain evidence="2 3">NRRL 1336</strain>
    </source>
</reference>
<accession>A0A1X2I6V2</accession>
<sequence>MLARKNMAPSIKNLFGELEFTKEELFATQKVLDGYGVVMPNFTTIGSSLQKELNENMDFDLNPNFQFQKINIAPFGFNDNAVSAKTPELIVEESDSEEEGSPQYYAPMFQSQQQLPTKRVETNYWSEPRNMEKLIQCQALARKWLSRREFEQVQEIHRSTFFQSHVNHLQARVRGVLCRREIENKRVTFESCNEQWAVKLQTSCRSFLASLNHKQLLESIDYNVRKEGFTTNSIVHNVQQELVSQNNPSLRTVKNFIHLLDDNDLDYNAEVKLESIRQDVIQSIRDNNQLDAHVNTIDTKIALLVRNAITIDEVIKVTGPLRKKEQHRRFTQLAATAEAEATAQGVDPFTLRNINKKNQNALDLYQQLVYLLQTDPKHLARLVSLTGVQDFGGDGDGHKRIESTILALFGYATNTREEYLLINLCRFCIDEEIKQVKSPQEFMRGNYTFMKLVVQTNRGAKERAFFRKVLTPLINEVSNNEFLDLETDPVGIYHKVMNDEECRTGYPSRRAHAVNSQEALADKEVRNIFITHLRNLREITEKFLSSITSTLDELPYGIRSVARELRLVLEQKFPDEPSENITKILAYFIYYRYLNPAIVAPDHYDVIDGNINPHQRKNLAEISRMLQQISSGKIFDSDDIFLAPLNDYVYHAGQRFAEWFMKVTDVVDPETHFGMNALDDHARTHKPTVYISPNELCHLQYMIEQHLDVLEPKKQGVLYDIMNDLGTSPFKPGVQLPKTMWCLKLSNRLDDIPQDSSAQLQQLVVDTKRLVVYIIQIQSGHTLKDIFEQPVSDADETQWLQVKNKEFQPQDETNYHESISNKRRLLKLGNTPLDINDLTFSQLKTITARLVAHLEKFIDTISSDDNYQGLLNMIAEDITGKNTRRQAREREITKLNTTLSHLQTKKTYLSDQRQSYEDYLKLSMEIMAKKRGRKQRFVLPFSRQYFHMRNLTRQGMVPTFGSFKYTARQLFDRGIIITLDGVEKKHYDRIPITLSMDEAGIINFEGRYANWSATSVQMDIQYEQLLQTQFEGVQTMALLDGMIKVNVNLLIYMINKK</sequence>
<dbReference type="AlphaFoldDB" id="A0A1X2I6V2"/>
<dbReference type="GO" id="GO:0005516">
    <property type="term" value="F:calmodulin binding"/>
    <property type="evidence" value="ECO:0007669"/>
    <property type="project" value="TreeGrafter"/>
</dbReference>